<dbReference type="InterPro" id="IPR018321">
    <property type="entry name" value="Glucosamine6P_isomerase_CS"/>
</dbReference>
<name>A0A1Z5SQS8_HORWE</name>
<keyword evidence="10" id="KW-0175">Coiled coil</keyword>
<dbReference type="InParanoid" id="A0A1Z5SQS8"/>
<dbReference type="FunFam" id="3.40.50.1360:FF:000002">
    <property type="entry name" value="Glucosamine-6-phosphate deaminase"/>
    <property type="match status" value="1"/>
</dbReference>
<dbReference type="GO" id="GO:0005829">
    <property type="term" value="C:cytosol"/>
    <property type="evidence" value="ECO:0007669"/>
    <property type="project" value="UniProtKB-ARBA"/>
</dbReference>
<dbReference type="Pfam" id="PF03109">
    <property type="entry name" value="ABC1"/>
    <property type="match status" value="2"/>
</dbReference>
<keyword evidence="15" id="KW-1185">Reference proteome</keyword>
<dbReference type="PANTHER" id="PTHR45890">
    <property type="entry name" value="AARF DOMAIN CONTAINING KINASE 2 (PREDICTED)"/>
    <property type="match status" value="1"/>
</dbReference>
<keyword evidence="7" id="KW-0119">Carbohydrate metabolism</keyword>
<evidence type="ECO:0000256" key="1">
    <source>
        <dbReference type="ARBA" id="ARBA00000644"/>
    </source>
</evidence>
<dbReference type="InterPro" id="IPR044095">
    <property type="entry name" value="ADCK2_dom"/>
</dbReference>
<evidence type="ECO:0000256" key="6">
    <source>
        <dbReference type="ARBA" id="ARBA00022801"/>
    </source>
</evidence>
<comment type="similarity">
    <text evidence="2">Belongs to the glucosamine/galactosamine-6-phosphate isomerase family.</text>
</comment>
<sequence>MRDCPESAGVACMMVLERLIIRDDKHSAAKYLADYIISRIKTFAPTPAKPFVIGLPTGSSPEGIYKHLVAAHKRGEISFRNVITFNMDEYVGIPREHPESYHSFMYQHFFSHVDVDPANIHILNGNAQDLEEECIAYEEKIKRAGGIELFLGGIGPDGHIAFNEPGSSLASRTRVKTLAYDTILANSRFFGNDLNKVPKMALTVGVQTVLEAREVVTIITGLHKALALQKCIEGGVNHMWTLSSLQLHPHAMIVVDEDATLELQVKTVKYFKSIEQVASSQGFGQSLPSEELILQKRDSVREKLDSPKHSPPSSASKNFFLSPSNDNAGPSRPITPELVPDSMHTRVEEEEGAKGVPALDGLETKELPLGGSALLAALSPAAFVSIAEEDKKNGEDGGNGQTHEGAMLEMSRKELAEQVPERLRGSKKWRRMLWRILDTYLIEPVATGLRFLHLVFIFVPVIATVPVIWIGRKQADRDGERSGTLWWYGFLVNSMERAGAAFIKLGQWAASRTDIFPNELCAVMGALHSNAPAHSLDITKQTIEKAFDRKFEDIFDEFQEKPLGVGAIAQVYKAKLKPDLAALDDDAVKYPKSLMERAHKTVDPLLKSTPARVPSNYVAIKVLHPKIERIVRRDLRIMGFFANVINAIPTMEWLSFPDEVQQFGEMMRLQLDMRIESANLTIFRKNFRNRTTAWFPYPYSQYTTRQVLVEEFATGVPLEHFLQNGGGVFQKEIADEGLHAFLHMLLIDNFIHADLHPGNIMVRFYKPQKMDVGKNMPTLSGRPKPDPNKSMDVTEEVVQRLRPYKGDKEKWAATLEKLDKEGFRPQLIFIDTGLVTELNEVNRKNFLDLFKAVAEFDGYKAGHLMVERCRQPSAVIDNEVFALKMQHLVLGVKSRTFALGNIKIGDILNQVLGMVRGHHVRLEGDFVNVVLSILLLEGIGRTLDPDLDLFSGALPILRQLSAQGGAGMLRSGDLSMAKVWVGLEARKFLQASVESVEMCVKYDQLSPNI</sequence>
<evidence type="ECO:0000259" key="13">
    <source>
        <dbReference type="Pfam" id="PF03109"/>
    </source>
</evidence>
<dbReference type="OrthoDB" id="1290869at2759"/>
<accession>A0A1Z5SQS8</accession>
<comment type="function">
    <text evidence="8">Catalyzes the reversible conversion of alpha-D-glucosamine 6-phosphate (GlcN-6P) into beta-D-fructose 6-phosphate (Fru-6P) and ammonium ion, a regulatory reaction step in de novo uridine diphosphate-N-acetyl-alpha-D-glucosamine (UDP-GlcNAc) biosynthesis via hexosamine pathway.</text>
</comment>
<comment type="caution">
    <text evidence="14">The sequence shown here is derived from an EMBL/GenBank/DDBJ whole genome shotgun (WGS) entry which is preliminary data.</text>
</comment>
<dbReference type="InterPro" id="IPR037171">
    <property type="entry name" value="NagB/RpiA_transferase-like"/>
</dbReference>
<dbReference type="EMBL" id="MUNK01000315">
    <property type="protein sequence ID" value="OTA23160.1"/>
    <property type="molecule type" value="Genomic_DNA"/>
</dbReference>
<dbReference type="Pfam" id="PF01182">
    <property type="entry name" value="Glucosamine_iso"/>
    <property type="match status" value="1"/>
</dbReference>
<dbReference type="STRING" id="1157616.A0A1Z5SQS8"/>
<organism evidence="14 15">
    <name type="scientific">Hortaea werneckii EXF-2000</name>
    <dbReference type="NCBI Taxonomy" id="1157616"/>
    <lineage>
        <taxon>Eukaryota</taxon>
        <taxon>Fungi</taxon>
        <taxon>Dikarya</taxon>
        <taxon>Ascomycota</taxon>
        <taxon>Pezizomycotina</taxon>
        <taxon>Dothideomycetes</taxon>
        <taxon>Dothideomycetidae</taxon>
        <taxon>Mycosphaerellales</taxon>
        <taxon>Teratosphaeriaceae</taxon>
        <taxon>Hortaea</taxon>
    </lineage>
</organism>
<dbReference type="CDD" id="cd13971">
    <property type="entry name" value="ADCK2-like"/>
    <property type="match status" value="1"/>
</dbReference>
<dbReference type="Proteomes" id="UP000194280">
    <property type="component" value="Unassembled WGS sequence"/>
</dbReference>
<evidence type="ECO:0000256" key="10">
    <source>
        <dbReference type="SAM" id="Coils"/>
    </source>
</evidence>
<dbReference type="GO" id="GO:0004342">
    <property type="term" value="F:glucosamine-6-phosphate deaminase activity"/>
    <property type="evidence" value="ECO:0007669"/>
    <property type="project" value="UniProtKB-EC"/>
</dbReference>
<dbReference type="GO" id="GO:0005739">
    <property type="term" value="C:mitochondrion"/>
    <property type="evidence" value="ECO:0007669"/>
    <property type="project" value="TreeGrafter"/>
</dbReference>
<comment type="similarity">
    <text evidence="3">Belongs to the protein kinase superfamily. ADCK protein kinase family.</text>
</comment>
<dbReference type="SUPFAM" id="SSF56112">
    <property type="entry name" value="Protein kinase-like (PK-like)"/>
    <property type="match status" value="1"/>
</dbReference>
<dbReference type="VEuPathDB" id="FungiDB:BTJ68_13012"/>
<feature type="domain" description="ABC1 atypical kinase-like" evidence="13">
    <location>
        <begin position="616"/>
        <end position="763"/>
    </location>
</feature>
<evidence type="ECO:0000256" key="2">
    <source>
        <dbReference type="ARBA" id="ARBA00005526"/>
    </source>
</evidence>
<dbReference type="EC" id="3.5.99.6" evidence="4"/>
<dbReference type="FunCoup" id="A0A1Z5SQS8">
    <property type="interactions" value="166"/>
</dbReference>
<feature type="coiled-coil region" evidence="10">
    <location>
        <begin position="120"/>
        <end position="147"/>
    </location>
</feature>
<dbReference type="InterPro" id="IPR006148">
    <property type="entry name" value="Glc/Gal-6P_isomerase"/>
</dbReference>
<dbReference type="HAMAP" id="MF_01241">
    <property type="entry name" value="GlcN6P_deamin"/>
    <property type="match status" value="1"/>
</dbReference>
<dbReference type="InterPro" id="IPR004547">
    <property type="entry name" value="Glucosamine6P_isomerase"/>
</dbReference>
<proteinExistence type="inferred from homology"/>
<evidence type="ECO:0000259" key="12">
    <source>
        <dbReference type="Pfam" id="PF01182"/>
    </source>
</evidence>
<protein>
    <recommendedName>
        <fullName evidence="5">Glucosamine-6-phosphate deaminase</fullName>
        <ecNumber evidence="4">3.5.99.6</ecNumber>
    </recommendedName>
    <alternativeName>
        <fullName evidence="9">Glucosamine-6-phosphate isomerase</fullName>
    </alternativeName>
</protein>
<dbReference type="InterPro" id="IPR004147">
    <property type="entry name" value="ABC1_dom"/>
</dbReference>
<gene>
    <name evidence="14" type="ORF">BTJ68_13012</name>
</gene>
<dbReference type="PROSITE" id="PS01161">
    <property type="entry name" value="GLC_GALNAC_ISOMERASE"/>
    <property type="match status" value="1"/>
</dbReference>
<dbReference type="InterPro" id="IPR052402">
    <property type="entry name" value="ADCK_kinase"/>
</dbReference>
<dbReference type="CDD" id="cd01399">
    <property type="entry name" value="GlcN6P_deaminase"/>
    <property type="match status" value="1"/>
</dbReference>
<evidence type="ECO:0000256" key="11">
    <source>
        <dbReference type="SAM" id="MobiDB-lite"/>
    </source>
</evidence>
<dbReference type="AlphaFoldDB" id="A0A1Z5SQS8"/>
<reference evidence="14 15" key="1">
    <citation type="submission" date="2017-01" db="EMBL/GenBank/DDBJ databases">
        <title>The recent genome duplication of the halophilic yeast Hortaea werneckii: insights from long-read sequencing.</title>
        <authorList>
            <person name="Sinha S."/>
            <person name="Flibotte S."/>
            <person name="Neira M."/>
            <person name="Lenassi M."/>
            <person name="Gostincar C."/>
            <person name="Stajich J.E."/>
            <person name="Nislow C.E."/>
        </authorList>
    </citation>
    <scope>NUCLEOTIDE SEQUENCE [LARGE SCALE GENOMIC DNA]</scope>
    <source>
        <strain evidence="14 15">EXF-2000</strain>
    </source>
</reference>
<dbReference type="GO" id="GO:0006044">
    <property type="term" value="P:N-acetylglucosamine metabolic process"/>
    <property type="evidence" value="ECO:0007669"/>
    <property type="project" value="InterPro"/>
</dbReference>
<evidence type="ECO:0000256" key="8">
    <source>
        <dbReference type="ARBA" id="ARBA00049961"/>
    </source>
</evidence>
<evidence type="ECO:0000313" key="14">
    <source>
        <dbReference type="EMBL" id="OTA23160.1"/>
    </source>
</evidence>
<dbReference type="InterPro" id="IPR011009">
    <property type="entry name" value="Kinase-like_dom_sf"/>
</dbReference>
<dbReference type="SUPFAM" id="SSF100950">
    <property type="entry name" value="NagB/RpiA/CoA transferase-like"/>
    <property type="match status" value="1"/>
</dbReference>
<dbReference type="PANTHER" id="PTHR45890:SF1">
    <property type="entry name" value="AARF DOMAIN CONTAINING KINASE 2"/>
    <property type="match status" value="1"/>
</dbReference>
<dbReference type="NCBIfam" id="TIGR00502">
    <property type="entry name" value="nagB"/>
    <property type="match status" value="1"/>
</dbReference>
<evidence type="ECO:0000256" key="3">
    <source>
        <dbReference type="ARBA" id="ARBA00009670"/>
    </source>
</evidence>
<evidence type="ECO:0000256" key="7">
    <source>
        <dbReference type="ARBA" id="ARBA00023277"/>
    </source>
</evidence>
<comment type="catalytic activity">
    <reaction evidence="1">
        <text>alpha-D-glucosamine 6-phosphate + H2O = beta-D-fructose 6-phosphate + NH4(+)</text>
        <dbReference type="Rhea" id="RHEA:12172"/>
        <dbReference type="ChEBI" id="CHEBI:15377"/>
        <dbReference type="ChEBI" id="CHEBI:28938"/>
        <dbReference type="ChEBI" id="CHEBI:57634"/>
        <dbReference type="ChEBI" id="CHEBI:75989"/>
        <dbReference type="EC" id="3.5.99.6"/>
    </reaction>
</comment>
<dbReference type="GO" id="GO:0005975">
    <property type="term" value="P:carbohydrate metabolic process"/>
    <property type="evidence" value="ECO:0007669"/>
    <property type="project" value="InterPro"/>
</dbReference>
<feature type="domain" description="ABC1 atypical kinase-like" evidence="13">
    <location>
        <begin position="527"/>
        <end position="577"/>
    </location>
</feature>
<dbReference type="Gene3D" id="3.40.50.1360">
    <property type="match status" value="1"/>
</dbReference>
<evidence type="ECO:0000256" key="9">
    <source>
        <dbReference type="ARBA" id="ARBA00050047"/>
    </source>
</evidence>
<keyword evidence="6" id="KW-0378">Hydrolase</keyword>
<evidence type="ECO:0000313" key="15">
    <source>
        <dbReference type="Proteomes" id="UP000194280"/>
    </source>
</evidence>
<feature type="domain" description="Glucosamine/galactosamine-6-phosphate isomerase" evidence="12">
    <location>
        <begin position="24"/>
        <end position="240"/>
    </location>
</feature>
<feature type="region of interest" description="Disordered" evidence="11">
    <location>
        <begin position="300"/>
        <end position="340"/>
    </location>
</feature>
<evidence type="ECO:0000256" key="5">
    <source>
        <dbReference type="ARBA" id="ARBA00017067"/>
    </source>
</evidence>
<evidence type="ECO:0000256" key="4">
    <source>
        <dbReference type="ARBA" id="ARBA00012680"/>
    </source>
</evidence>
<feature type="compositionally biased region" description="Polar residues" evidence="11">
    <location>
        <begin position="319"/>
        <end position="328"/>
    </location>
</feature>